<proteinExistence type="predicted"/>
<dbReference type="Proteomes" id="UP001499852">
    <property type="component" value="Unassembled WGS sequence"/>
</dbReference>
<accession>A0ABP9NXW6</accession>
<name>A0ABP9NXW6_9BACT</name>
<comment type="caution">
    <text evidence="1">The sequence shown here is derived from an EMBL/GenBank/DDBJ whole genome shotgun (WGS) entry which is preliminary data.</text>
</comment>
<reference evidence="2" key="1">
    <citation type="journal article" date="2019" name="Int. J. Syst. Evol. Microbiol.">
        <title>The Global Catalogue of Microorganisms (GCM) 10K type strain sequencing project: providing services to taxonomists for standard genome sequencing and annotation.</title>
        <authorList>
            <consortium name="The Broad Institute Genomics Platform"/>
            <consortium name="The Broad Institute Genome Sequencing Center for Infectious Disease"/>
            <person name="Wu L."/>
            <person name="Ma J."/>
        </authorList>
    </citation>
    <scope>NUCLEOTIDE SEQUENCE [LARGE SCALE GENOMIC DNA]</scope>
    <source>
        <strain evidence="2">JCM 18053</strain>
    </source>
</reference>
<dbReference type="NCBIfam" id="TIGR04256">
    <property type="entry name" value="GxxExxY"/>
    <property type="match status" value="1"/>
</dbReference>
<evidence type="ECO:0000313" key="2">
    <source>
        <dbReference type="Proteomes" id="UP001499852"/>
    </source>
</evidence>
<evidence type="ECO:0000313" key="1">
    <source>
        <dbReference type="EMBL" id="GAA5136773.1"/>
    </source>
</evidence>
<dbReference type="RefSeq" id="WP_345735628.1">
    <property type="nucleotide sequence ID" value="NZ_BAABIA010000002.1"/>
</dbReference>
<protein>
    <submittedName>
        <fullName evidence="1">GxxExxY protein</fullName>
    </submittedName>
</protein>
<dbReference type="Pfam" id="PF13366">
    <property type="entry name" value="PDDEXK_3"/>
    <property type="match status" value="1"/>
</dbReference>
<dbReference type="EMBL" id="BAABIA010000002">
    <property type="protein sequence ID" value="GAA5136773.1"/>
    <property type="molecule type" value="Genomic_DNA"/>
</dbReference>
<dbReference type="InterPro" id="IPR026350">
    <property type="entry name" value="GxxExxY"/>
</dbReference>
<organism evidence="1 2">
    <name type="scientific">Prosthecobacter algae</name>
    <dbReference type="NCBI Taxonomy" id="1144682"/>
    <lineage>
        <taxon>Bacteria</taxon>
        <taxon>Pseudomonadati</taxon>
        <taxon>Verrucomicrobiota</taxon>
        <taxon>Verrucomicrobiia</taxon>
        <taxon>Verrucomicrobiales</taxon>
        <taxon>Verrucomicrobiaceae</taxon>
        <taxon>Prosthecobacter</taxon>
    </lineage>
</organism>
<gene>
    <name evidence="1" type="ORF">GCM10023213_12400</name>
</gene>
<sequence>MSLVYEQESYSIRGAVYEVYKNKGCGFVEPVYQECLQIEFLLRDLPAVPQPRLQLDYKGHPLRCEYIPDFICYGKIIVELKAVSKLADEHRAQVHNYLKATGYKLGLLINFGHYPKVELERIVQ</sequence>
<keyword evidence="2" id="KW-1185">Reference proteome</keyword>